<dbReference type="GO" id="GO:0005840">
    <property type="term" value="C:ribosome"/>
    <property type="evidence" value="ECO:0007669"/>
    <property type="project" value="UniProtKB-KW"/>
</dbReference>
<feature type="region of interest" description="Disordered" evidence="1">
    <location>
        <begin position="35"/>
        <end position="61"/>
    </location>
</feature>
<keyword evidence="3" id="KW-1185">Reference proteome</keyword>
<reference evidence="2 3" key="1">
    <citation type="journal article" date="2016" name="Genome Biol. Evol.">
        <title>Divergent and convergent evolution of fungal pathogenicity.</title>
        <authorList>
            <person name="Shang Y."/>
            <person name="Xiao G."/>
            <person name="Zheng P."/>
            <person name="Cen K."/>
            <person name="Zhan S."/>
            <person name="Wang C."/>
        </authorList>
    </citation>
    <scope>NUCLEOTIDE SEQUENCE [LARGE SCALE GENOMIC DNA]</scope>
    <source>
        <strain evidence="2 3">ARSEF 7405</strain>
    </source>
</reference>
<evidence type="ECO:0000313" key="2">
    <source>
        <dbReference type="EMBL" id="KZZ86577.1"/>
    </source>
</evidence>
<dbReference type="FunFam" id="3.40.50.790:FF:000006">
    <property type="entry name" value="Electron transfer flavoprotein alpha-subunit"/>
    <property type="match status" value="1"/>
</dbReference>
<proteinExistence type="predicted"/>
<dbReference type="Proteomes" id="UP000242877">
    <property type="component" value="Unassembled WGS sequence"/>
</dbReference>
<feature type="region of interest" description="Disordered" evidence="1">
    <location>
        <begin position="318"/>
        <end position="337"/>
    </location>
</feature>
<dbReference type="EMBL" id="AZGZ01000060">
    <property type="protein sequence ID" value="KZZ86577.1"/>
    <property type="molecule type" value="Genomic_DNA"/>
</dbReference>
<dbReference type="InterPro" id="IPR023674">
    <property type="entry name" value="Ribosomal_uL1-like"/>
</dbReference>
<dbReference type="Pfam" id="PF00687">
    <property type="entry name" value="Ribosomal_L1"/>
    <property type="match status" value="1"/>
</dbReference>
<gene>
    <name evidence="2" type="ORF">AAP_06422</name>
</gene>
<evidence type="ECO:0000313" key="3">
    <source>
        <dbReference type="Proteomes" id="UP000242877"/>
    </source>
</evidence>
<keyword evidence="2" id="KW-0687">Ribonucleoprotein</keyword>
<dbReference type="InterPro" id="IPR028364">
    <property type="entry name" value="Ribosomal_uL1/biogenesis"/>
</dbReference>
<name>A0A167UT69_9EURO</name>
<dbReference type="AlphaFoldDB" id="A0A167UT69"/>
<dbReference type="InterPro" id="IPR016095">
    <property type="entry name" value="Ribosomal_uL1_3-a/b-sand"/>
</dbReference>
<dbReference type="VEuPathDB" id="FungiDB:AAP_06422"/>
<sequence>MTESTGALTKKVASGSPYQLDNDQVTRATKALLKHIKSESKSKATQSGKKSLLAEGDSDSEDELENETPIWLIMTTKQHIVDKNRLKPGKIPVPHSLNTSESLRICLLTADPQRAVKDVIADPSFPTSLSSRITTIIGFSKLKAKYHTFESRRQLLAEHDVFLADDRIINRLVDALGKIFYKSSKRPIPISIGEIQRKDGKRLKRDERKRPPTDEKYAVVASPAVVAKEIEKTLGTVPVQLAPATTTAVRVGRVKFTPEQIAENVTAVVQGLTDRFVTKGWRNVKAIHLKGPNTMALPVWLASELWVDGSAVTEQKMVTEKEKKKPAKKEIADKKSS</sequence>
<feature type="region of interest" description="Disordered" evidence="1">
    <location>
        <begin position="1"/>
        <end position="23"/>
    </location>
</feature>
<comment type="caution">
    <text evidence="2">The sequence shown here is derived from an EMBL/GenBank/DDBJ whole genome shotgun (WGS) entry which is preliminary data.</text>
</comment>
<evidence type="ECO:0000256" key="1">
    <source>
        <dbReference type="SAM" id="MobiDB-lite"/>
    </source>
</evidence>
<organism evidence="2 3">
    <name type="scientific">Ascosphaera apis ARSEF 7405</name>
    <dbReference type="NCBI Taxonomy" id="392613"/>
    <lineage>
        <taxon>Eukaryota</taxon>
        <taxon>Fungi</taxon>
        <taxon>Dikarya</taxon>
        <taxon>Ascomycota</taxon>
        <taxon>Pezizomycotina</taxon>
        <taxon>Eurotiomycetes</taxon>
        <taxon>Eurotiomycetidae</taxon>
        <taxon>Onygenales</taxon>
        <taxon>Ascosphaeraceae</taxon>
        <taxon>Ascosphaera</taxon>
    </lineage>
</organism>
<protein>
    <submittedName>
        <fullName evidence="2">Ribosomal protein L1</fullName>
    </submittedName>
</protein>
<dbReference type="SUPFAM" id="SSF56808">
    <property type="entry name" value="Ribosomal protein L1"/>
    <property type="match status" value="1"/>
</dbReference>
<dbReference type="OrthoDB" id="10251727at2759"/>
<dbReference type="Gene3D" id="3.40.50.790">
    <property type="match status" value="1"/>
</dbReference>
<keyword evidence="2" id="KW-0689">Ribosomal protein</keyword>
<dbReference type="CDD" id="cd00403">
    <property type="entry name" value="Ribosomal_L1"/>
    <property type="match status" value="1"/>
</dbReference>
<accession>A0A167UT69</accession>